<dbReference type="KEGG" id="ahu:A6A40_02260"/>
<evidence type="ECO:0000313" key="11">
    <source>
        <dbReference type="Proteomes" id="UP000077405"/>
    </source>
</evidence>
<comment type="subcellular location">
    <subcellularLocation>
        <location evidence="1">Cell membrane</location>
        <topology evidence="1">Multi-pass membrane protein</topology>
    </subcellularLocation>
</comment>
<proteinExistence type="inferred from homology"/>
<feature type="transmembrane region" description="Helical" evidence="8">
    <location>
        <begin position="51"/>
        <end position="75"/>
    </location>
</feature>
<dbReference type="InterPro" id="IPR037185">
    <property type="entry name" value="EmrE-like"/>
</dbReference>
<keyword evidence="7 8" id="KW-0472">Membrane</keyword>
<evidence type="ECO:0000256" key="4">
    <source>
        <dbReference type="ARBA" id="ARBA00022475"/>
    </source>
</evidence>
<feature type="transmembrane region" description="Helical" evidence="8">
    <location>
        <begin position="82"/>
        <end position="101"/>
    </location>
</feature>
<feature type="transmembrane region" description="Helical" evidence="8">
    <location>
        <begin position="12"/>
        <end position="31"/>
    </location>
</feature>
<protein>
    <submittedName>
        <fullName evidence="10">EamA family transporter RarD</fullName>
    </submittedName>
</protein>
<keyword evidence="6 8" id="KW-1133">Transmembrane helix</keyword>
<dbReference type="InterPro" id="IPR004626">
    <property type="entry name" value="RarD"/>
</dbReference>
<feature type="transmembrane region" description="Helical" evidence="8">
    <location>
        <begin position="113"/>
        <end position="130"/>
    </location>
</feature>
<evidence type="ECO:0000259" key="9">
    <source>
        <dbReference type="Pfam" id="PF00892"/>
    </source>
</evidence>
<feature type="transmembrane region" description="Helical" evidence="8">
    <location>
        <begin position="274"/>
        <end position="294"/>
    </location>
</feature>
<evidence type="ECO:0000256" key="8">
    <source>
        <dbReference type="SAM" id="Phobius"/>
    </source>
</evidence>
<dbReference type="SUPFAM" id="SSF103481">
    <property type="entry name" value="Multidrug resistance efflux transporter EmrE"/>
    <property type="match status" value="2"/>
</dbReference>
<feature type="transmembrane region" description="Helical" evidence="8">
    <location>
        <begin position="188"/>
        <end position="207"/>
    </location>
</feature>
<evidence type="ECO:0000256" key="5">
    <source>
        <dbReference type="ARBA" id="ARBA00022692"/>
    </source>
</evidence>
<dbReference type="Pfam" id="PF00892">
    <property type="entry name" value="EamA"/>
    <property type="match status" value="1"/>
</dbReference>
<reference evidence="10 11" key="1">
    <citation type="journal article" date="2013" name="Int. J. Syst. Evol. Microbiol.">
        <title>Azospirillum humicireducens sp. nov., a nitrogen-fixing bacterium isolated from a microbial fuel cell.</title>
        <authorList>
            <person name="Zhou S."/>
            <person name="Han L."/>
            <person name="Wang Y."/>
            <person name="Yang G."/>
            <person name="Zhuang L."/>
            <person name="Hu P."/>
        </authorList>
    </citation>
    <scope>NUCLEOTIDE SEQUENCE [LARGE SCALE GENOMIC DNA]</scope>
    <source>
        <strain evidence="10 11">SgZ-5</strain>
    </source>
</reference>
<dbReference type="GO" id="GO:0005886">
    <property type="term" value="C:plasma membrane"/>
    <property type="evidence" value="ECO:0007669"/>
    <property type="project" value="UniProtKB-SubCell"/>
</dbReference>
<dbReference type="OrthoDB" id="369870at2"/>
<evidence type="ECO:0000256" key="2">
    <source>
        <dbReference type="ARBA" id="ARBA00007362"/>
    </source>
</evidence>
<keyword evidence="3" id="KW-0813">Transport</keyword>
<organism evidence="10 11">
    <name type="scientific">Azospirillum humicireducens</name>
    <dbReference type="NCBI Taxonomy" id="1226968"/>
    <lineage>
        <taxon>Bacteria</taxon>
        <taxon>Pseudomonadati</taxon>
        <taxon>Pseudomonadota</taxon>
        <taxon>Alphaproteobacteria</taxon>
        <taxon>Rhodospirillales</taxon>
        <taxon>Azospirillaceae</taxon>
        <taxon>Azospirillum</taxon>
    </lineage>
</organism>
<dbReference type="EMBL" id="CP015285">
    <property type="protein sequence ID" value="ANC90817.1"/>
    <property type="molecule type" value="Genomic_DNA"/>
</dbReference>
<name>A0A168Y0R1_9PROT</name>
<dbReference type="InterPro" id="IPR000620">
    <property type="entry name" value="EamA_dom"/>
</dbReference>
<sequence>MVQTPPPAKAPTSTTAAFVAALASYLIWGLVNPVFFKSLGDVGAVEIVAHRVVWTVVLVGIGVLATRGPAAVLAAVGSWRRLGVFLVTTLLVTTNWTVFIWAVVNSRLVEASLGYFINPLVNVLLGVLFLNERLSRGRMLAVAIAAAGVGSLVVSYGAVPWVALSLALSFGFYALVRKKAAVDPVIGLLVETALLLPAALGYLLWLGGSGAFGHDWGESILLVLAGPMTAVPLVLFMIGATRLTMTTLGLLQYVGPTGQLLLGVLVYGEAFTSSHAIAFACIWVALAVFTADAVHSHRAATRTAAAAE</sequence>
<evidence type="ECO:0000256" key="6">
    <source>
        <dbReference type="ARBA" id="ARBA00022989"/>
    </source>
</evidence>
<keyword evidence="5 8" id="KW-0812">Transmembrane</keyword>
<comment type="similarity">
    <text evidence="2">Belongs to the EamA transporter family.</text>
</comment>
<evidence type="ECO:0000256" key="1">
    <source>
        <dbReference type="ARBA" id="ARBA00004651"/>
    </source>
</evidence>
<keyword evidence="4" id="KW-1003">Cell membrane</keyword>
<accession>A0A168Y0R1</accession>
<feature type="transmembrane region" description="Helical" evidence="8">
    <location>
        <begin position="219"/>
        <end position="238"/>
    </location>
</feature>
<evidence type="ECO:0000256" key="3">
    <source>
        <dbReference type="ARBA" id="ARBA00022448"/>
    </source>
</evidence>
<keyword evidence="11" id="KW-1185">Reference proteome</keyword>
<dbReference type="RefSeq" id="WP_063633920.1">
    <property type="nucleotide sequence ID" value="NZ_CP015285.1"/>
</dbReference>
<evidence type="ECO:0000313" key="10">
    <source>
        <dbReference type="EMBL" id="ANC90817.1"/>
    </source>
</evidence>
<dbReference type="NCBIfam" id="TIGR00688">
    <property type="entry name" value="rarD"/>
    <property type="match status" value="1"/>
</dbReference>
<feature type="domain" description="EamA" evidence="9">
    <location>
        <begin position="18"/>
        <end position="150"/>
    </location>
</feature>
<dbReference type="AlphaFoldDB" id="A0A168Y0R1"/>
<dbReference type="STRING" id="1226968.A6A40_02260"/>
<dbReference type="Proteomes" id="UP000077405">
    <property type="component" value="Chromosome"/>
</dbReference>
<gene>
    <name evidence="10" type="primary">rarD</name>
    <name evidence="10" type="ORF">A6A40_02260</name>
</gene>
<feature type="transmembrane region" description="Helical" evidence="8">
    <location>
        <begin position="137"/>
        <end position="153"/>
    </location>
</feature>
<evidence type="ECO:0000256" key="7">
    <source>
        <dbReference type="ARBA" id="ARBA00023136"/>
    </source>
</evidence>